<sequence>MAMAIDQESFPHDLAVVLSSEERDFLICRNGEQIRTSSIKGKIVGLYFSGSWCGLCRQFTPKLVEAYEDLYPKGDFEMLFISSDKDNEPFIEYFGKMPWLAVPFSDVEARKNLKQLFKVRAIPHLVILDGTGNVLSNEGVKFIKHFGPEAYPFTSERVNYLREDEEKAKENQSLRSILVHESRDFLISNEESKISVSELEGKTVGLYFVMASHKGCKNFTLKLVDVYKKLKQKNFEIVLISLDEKYEDFKQGFETMPWLALAFKDKNCERLVRYFEHKLLPQLVVISPDGKTLQQNAVKLVEEYGDQAFPFTQEKLVTLANLKKEKLEAQTLESILVTADRDFVISNGGLRVSFRPVSKLVGNNIVLYFAASWSLPSREFLPKLITTYQEIKKKDENFEMIFISSDQDESSFNNLFSSMPWLALPFDDDRKAFLSRRFNIVGIPVAIAISTSGCTVNTQVRQLLETHGAGAYPFTEEHIKNLQQRLDKNTMGWPKKGKDEIHNEHELALIHQQVYLCSGCKEMGYGWSFFCKRCDYGLHPKCAPKQEEMN</sequence>
<reference evidence="9" key="1">
    <citation type="submission" date="2016-11" db="EMBL/GenBank/DDBJ databases">
        <title>The genome of Nicotiana attenuata.</title>
        <authorList>
            <person name="Xu S."/>
            <person name="Brockmoeller T."/>
            <person name="Gaquerel E."/>
            <person name="Navarro A."/>
            <person name="Kuhl H."/>
            <person name="Gase K."/>
            <person name="Ling Z."/>
            <person name="Zhou W."/>
            <person name="Kreitzer C."/>
            <person name="Stanke M."/>
            <person name="Tang H."/>
            <person name="Lyons E."/>
            <person name="Pandey P."/>
            <person name="Pandey S.P."/>
            <person name="Timmermann B."/>
            <person name="Baldwin I.T."/>
        </authorList>
    </citation>
    <scope>NUCLEOTIDE SEQUENCE [LARGE SCALE GENOMIC DNA]</scope>
    <source>
        <strain evidence="9">UT</strain>
    </source>
</reference>
<dbReference type="InterPro" id="IPR052259">
    <property type="entry name" value="Nucleoredoxin-like"/>
</dbReference>
<dbReference type="InterPro" id="IPR036249">
    <property type="entry name" value="Thioredoxin-like_sf"/>
</dbReference>
<dbReference type="Gramene" id="OIT33171">
    <property type="protein sequence ID" value="OIT33171"/>
    <property type="gene ID" value="A4A49_37698"/>
</dbReference>
<evidence type="ECO:0000256" key="1">
    <source>
        <dbReference type="ARBA" id="ARBA00012612"/>
    </source>
</evidence>
<protein>
    <recommendedName>
        <fullName evidence="1">protein-disulfide reductase</fullName>
        <ecNumber evidence="1">1.8.1.8</ecNumber>
    </recommendedName>
</protein>
<evidence type="ECO:0000256" key="2">
    <source>
        <dbReference type="ARBA" id="ARBA00022737"/>
    </source>
</evidence>
<dbReference type="Proteomes" id="UP000187609">
    <property type="component" value="Unassembled WGS sequence"/>
</dbReference>
<evidence type="ECO:0000259" key="8">
    <source>
        <dbReference type="PROSITE" id="PS51352"/>
    </source>
</evidence>
<keyword evidence="2" id="KW-0677">Repeat</keyword>
<dbReference type="EMBL" id="MJEQ01000927">
    <property type="protein sequence ID" value="OIT33171.1"/>
    <property type="molecule type" value="Genomic_DNA"/>
</dbReference>
<dbReference type="GO" id="GO:0047134">
    <property type="term" value="F:protein-disulfide reductase [NAD(P)H] activity"/>
    <property type="evidence" value="ECO:0007669"/>
    <property type="project" value="UniProtKB-EC"/>
</dbReference>
<evidence type="ECO:0000256" key="6">
    <source>
        <dbReference type="ARBA" id="ARBA00047388"/>
    </source>
</evidence>
<proteinExistence type="inferred from homology"/>
<dbReference type="SMR" id="A0A314KUK3"/>
<dbReference type="AlphaFoldDB" id="A0A314KUK3"/>
<feature type="domain" description="Thioredoxin" evidence="8">
    <location>
        <begin position="1"/>
        <end position="163"/>
    </location>
</feature>
<keyword evidence="4" id="KW-0520">NAD</keyword>
<dbReference type="Gene3D" id="3.40.30.10">
    <property type="entry name" value="Glutaredoxin"/>
    <property type="match status" value="3"/>
</dbReference>
<dbReference type="InterPro" id="IPR046349">
    <property type="entry name" value="C1-like_sf"/>
</dbReference>
<comment type="catalytic activity">
    <reaction evidence="7">
        <text>[protein]-dithiol + NADP(+) = [protein]-disulfide + NADPH + H(+)</text>
        <dbReference type="Rhea" id="RHEA:18753"/>
        <dbReference type="Rhea" id="RHEA-COMP:10593"/>
        <dbReference type="Rhea" id="RHEA-COMP:10594"/>
        <dbReference type="ChEBI" id="CHEBI:15378"/>
        <dbReference type="ChEBI" id="CHEBI:29950"/>
        <dbReference type="ChEBI" id="CHEBI:50058"/>
        <dbReference type="ChEBI" id="CHEBI:57783"/>
        <dbReference type="ChEBI" id="CHEBI:58349"/>
        <dbReference type="EC" id="1.8.1.8"/>
    </reaction>
</comment>
<evidence type="ECO:0000313" key="10">
    <source>
        <dbReference type="Proteomes" id="UP000187609"/>
    </source>
</evidence>
<dbReference type="STRING" id="49451.A0A314KUK3"/>
<dbReference type="Pfam" id="PF13905">
    <property type="entry name" value="Thioredoxin_8"/>
    <property type="match status" value="3"/>
</dbReference>
<dbReference type="EC" id="1.8.1.8" evidence="1"/>
<comment type="catalytic activity">
    <reaction evidence="6">
        <text>[protein]-dithiol + NAD(+) = [protein]-disulfide + NADH + H(+)</text>
        <dbReference type="Rhea" id="RHEA:18749"/>
        <dbReference type="Rhea" id="RHEA-COMP:10593"/>
        <dbReference type="Rhea" id="RHEA-COMP:10594"/>
        <dbReference type="ChEBI" id="CHEBI:15378"/>
        <dbReference type="ChEBI" id="CHEBI:29950"/>
        <dbReference type="ChEBI" id="CHEBI:50058"/>
        <dbReference type="ChEBI" id="CHEBI:57540"/>
        <dbReference type="ChEBI" id="CHEBI:57945"/>
        <dbReference type="EC" id="1.8.1.8"/>
    </reaction>
</comment>
<comment type="caution">
    <text evidence="9">The sequence shown here is derived from an EMBL/GenBank/DDBJ whole genome shotgun (WGS) entry which is preliminary data.</text>
</comment>
<dbReference type="SUPFAM" id="SSF57889">
    <property type="entry name" value="Cysteine-rich domain"/>
    <property type="match status" value="1"/>
</dbReference>
<dbReference type="PANTHER" id="PTHR13871">
    <property type="entry name" value="THIOREDOXIN"/>
    <property type="match status" value="1"/>
</dbReference>
<name>A0A314KUK3_NICAT</name>
<evidence type="ECO:0000256" key="7">
    <source>
        <dbReference type="ARBA" id="ARBA00047804"/>
    </source>
</evidence>
<keyword evidence="10" id="KW-1185">Reference proteome</keyword>
<evidence type="ECO:0000313" key="9">
    <source>
        <dbReference type="EMBL" id="OIT33171.1"/>
    </source>
</evidence>
<dbReference type="InterPro" id="IPR013766">
    <property type="entry name" value="Thioredoxin_domain"/>
</dbReference>
<accession>A0A314KUK3</accession>
<gene>
    <name evidence="9" type="ORF">A4A49_37698</name>
</gene>
<dbReference type="InterPro" id="IPR004146">
    <property type="entry name" value="DC1"/>
</dbReference>
<keyword evidence="3" id="KW-0560">Oxidoreductase</keyword>
<evidence type="ECO:0000256" key="4">
    <source>
        <dbReference type="ARBA" id="ARBA00023027"/>
    </source>
</evidence>
<dbReference type="Pfam" id="PF03107">
    <property type="entry name" value="C1_2"/>
    <property type="match status" value="1"/>
</dbReference>
<organism evidence="9 10">
    <name type="scientific">Nicotiana attenuata</name>
    <name type="common">Coyote tobacco</name>
    <dbReference type="NCBI Taxonomy" id="49451"/>
    <lineage>
        <taxon>Eukaryota</taxon>
        <taxon>Viridiplantae</taxon>
        <taxon>Streptophyta</taxon>
        <taxon>Embryophyta</taxon>
        <taxon>Tracheophyta</taxon>
        <taxon>Spermatophyta</taxon>
        <taxon>Magnoliopsida</taxon>
        <taxon>eudicotyledons</taxon>
        <taxon>Gunneridae</taxon>
        <taxon>Pentapetalae</taxon>
        <taxon>asterids</taxon>
        <taxon>lamiids</taxon>
        <taxon>Solanales</taxon>
        <taxon>Solanaceae</taxon>
        <taxon>Nicotianoideae</taxon>
        <taxon>Nicotianeae</taxon>
        <taxon>Nicotiana</taxon>
    </lineage>
</organism>
<dbReference type="PANTHER" id="PTHR13871:SF101">
    <property type="entry name" value="NUCLEOREDOXIN 1-RELATED"/>
    <property type="match status" value="1"/>
</dbReference>
<dbReference type="SUPFAM" id="SSF52833">
    <property type="entry name" value="Thioredoxin-like"/>
    <property type="match status" value="3"/>
</dbReference>
<dbReference type="PROSITE" id="PS51352">
    <property type="entry name" value="THIOREDOXIN_2"/>
    <property type="match status" value="1"/>
</dbReference>
<evidence type="ECO:0000256" key="3">
    <source>
        <dbReference type="ARBA" id="ARBA00023002"/>
    </source>
</evidence>
<evidence type="ECO:0000256" key="5">
    <source>
        <dbReference type="ARBA" id="ARBA00025782"/>
    </source>
</evidence>
<dbReference type="InterPro" id="IPR012336">
    <property type="entry name" value="Thioredoxin-like_fold"/>
</dbReference>
<comment type="similarity">
    <text evidence="5">Belongs to the nucleoredoxin family.</text>
</comment>